<evidence type="ECO:0000313" key="1">
    <source>
        <dbReference type="EMBL" id="TDD76535.1"/>
    </source>
</evidence>
<gene>
    <name evidence="1" type="ORF">E1298_30805</name>
</gene>
<name>A0A4R5AVP6_9ACTN</name>
<keyword evidence="2" id="KW-1185">Reference proteome</keyword>
<protein>
    <submittedName>
        <fullName evidence="1">Uncharacterized protein</fullName>
    </submittedName>
</protein>
<dbReference type="Proteomes" id="UP000294513">
    <property type="component" value="Unassembled WGS sequence"/>
</dbReference>
<dbReference type="EMBL" id="SMKU01000212">
    <property type="protein sequence ID" value="TDD76535.1"/>
    <property type="molecule type" value="Genomic_DNA"/>
</dbReference>
<dbReference type="AlphaFoldDB" id="A0A4R5AVP6"/>
<evidence type="ECO:0000313" key="2">
    <source>
        <dbReference type="Proteomes" id="UP000294513"/>
    </source>
</evidence>
<organism evidence="1 2">
    <name type="scientific">Actinomadura rubrisoli</name>
    <dbReference type="NCBI Taxonomy" id="2530368"/>
    <lineage>
        <taxon>Bacteria</taxon>
        <taxon>Bacillati</taxon>
        <taxon>Actinomycetota</taxon>
        <taxon>Actinomycetes</taxon>
        <taxon>Streptosporangiales</taxon>
        <taxon>Thermomonosporaceae</taxon>
        <taxon>Actinomadura</taxon>
    </lineage>
</organism>
<sequence length="132" mass="13642">MLLVIAAGAAGLYWLGRLMSGGCAVQPVSQVVSPGREWRAVVYAYNCGATSSSATHVSILPSGEKGPQGSGNVFIADHGHGPVPADAVGGPQVTLTWVAADRLRVVRPSHARVFRARTTMGKVTVSHTLVPG</sequence>
<comment type="caution">
    <text evidence="1">The sequence shown here is derived from an EMBL/GenBank/DDBJ whole genome shotgun (WGS) entry which is preliminary data.</text>
</comment>
<reference evidence="1 2" key="1">
    <citation type="submission" date="2019-03" db="EMBL/GenBank/DDBJ databases">
        <title>Draft genome sequences of novel Actinobacteria.</title>
        <authorList>
            <person name="Sahin N."/>
            <person name="Ay H."/>
            <person name="Saygin H."/>
        </authorList>
    </citation>
    <scope>NUCLEOTIDE SEQUENCE [LARGE SCALE GENOMIC DNA]</scope>
    <source>
        <strain evidence="1 2">H3C3</strain>
    </source>
</reference>
<accession>A0A4R5AVP6</accession>
<proteinExistence type="predicted"/>